<dbReference type="EMBL" id="NWTK01000006">
    <property type="protein sequence ID" value="PKR54053.1"/>
    <property type="molecule type" value="Genomic_DNA"/>
</dbReference>
<dbReference type="InterPro" id="IPR002711">
    <property type="entry name" value="HNH"/>
</dbReference>
<keyword evidence="2" id="KW-0255">Endonuclease</keyword>
<keyword evidence="2" id="KW-0540">Nuclease</keyword>
<evidence type="ECO:0000313" key="2">
    <source>
        <dbReference type="EMBL" id="PKR54053.1"/>
    </source>
</evidence>
<dbReference type="Pfam" id="PF01844">
    <property type="entry name" value="HNH"/>
    <property type="match status" value="1"/>
</dbReference>
<evidence type="ECO:0000259" key="1">
    <source>
        <dbReference type="Pfam" id="PF01844"/>
    </source>
</evidence>
<proteinExistence type="predicted"/>
<feature type="domain" description="HNH" evidence="1">
    <location>
        <begin position="37"/>
        <end position="87"/>
    </location>
</feature>
<dbReference type="Gene3D" id="1.10.30.50">
    <property type="match status" value="1"/>
</dbReference>
<sequence>MIRIERPACPNPTALNNQNYKHPANKAALRQASYGKCMYCESEIGHSDFARIEHIKPKAEDKFPELAYEWSNLGYCCEVCNNSKSDQYDTITPYIDPYAEDPSDHIIFVGAVIFQRQGSERGELTIRDIKLNRPELLEKRKAKIDDLHKAINAAYRTKNISLQAAAINALDDSGLPDKEFSLCIQSVLRLHANKLN</sequence>
<dbReference type="OrthoDB" id="5422822at2"/>
<name>A0A2N3KUA4_9PROT</name>
<evidence type="ECO:0000313" key="3">
    <source>
        <dbReference type="Proteomes" id="UP000233597"/>
    </source>
</evidence>
<accession>A0A2N3KUA4</accession>
<dbReference type="RefSeq" id="WP_101266401.1">
    <property type="nucleotide sequence ID" value="NZ_NWTK01000006.1"/>
</dbReference>
<reference evidence="2 3" key="1">
    <citation type="submission" date="2017-09" db="EMBL/GenBank/DDBJ databases">
        <title>Biodiversity and function of Thalassospira species in the particle-attached aromatic-hydrocarbon-degrading consortia from the surface seawater of the South China Sea.</title>
        <authorList>
            <person name="Dong C."/>
            <person name="Liu R."/>
            <person name="Shao Z."/>
        </authorList>
    </citation>
    <scope>NUCLEOTIDE SEQUENCE [LARGE SCALE GENOMIC DNA]</scope>
    <source>
        <strain evidence="2 3">CSC1P2</strain>
    </source>
</reference>
<dbReference type="AlphaFoldDB" id="A0A2N3KUA4"/>
<protein>
    <submittedName>
        <fullName evidence="2">HNH endonuclease</fullName>
    </submittedName>
</protein>
<dbReference type="CDD" id="cd00085">
    <property type="entry name" value="HNHc"/>
    <property type="match status" value="1"/>
</dbReference>
<dbReference type="GO" id="GO:0004519">
    <property type="term" value="F:endonuclease activity"/>
    <property type="evidence" value="ECO:0007669"/>
    <property type="project" value="UniProtKB-KW"/>
</dbReference>
<gene>
    <name evidence="2" type="ORF">COO20_10880</name>
</gene>
<dbReference type="GO" id="GO:0003676">
    <property type="term" value="F:nucleic acid binding"/>
    <property type="evidence" value="ECO:0007669"/>
    <property type="project" value="InterPro"/>
</dbReference>
<comment type="caution">
    <text evidence="2">The sequence shown here is derived from an EMBL/GenBank/DDBJ whole genome shotgun (WGS) entry which is preliminary data.</text>
</comment>
<dbReference type="InterPro" id="IPR003615">
    <property type="entry name" value="HNH_nuc"/>
</dbReference>
<dbReference type="GO" id="GO:0008270">
    <property type="term" value="F:zinc ion binding"/>
    <property type="evidence" value="ECO:0007669"/>
    <property type="project" value="InterPro"/>
</dbReference>
<keyword evidence="2" id="KW-0378">Hydrolase</keyword>
<organism evidence="2 3">
    <name type="scientific">Thalassospira marina</name>
    <dbReference type="NCBI Taxonomy" id="2048283"/>
    <lineage>
        <taxon>Bacteria</taxon>
        <taxon>Pseudomonadati</taxon>
        <taxon>Pseudomonadota</taxon>
        <taxon>Alphaproteobacteria</taxon>
        <taxon>Rhodospirillales</taxon>
        <taxon>Thalassospiraceae</taxon>
        <taxon>Thalassospira</taxon>
    </lineage>
</organism>
<dbReference type="Proteomes" id="UP000233597">
    <property type="component" value="Unassembled WGS sequence"/>
</dbReference>